<reference evidence="4 5" key="1">
    <citation type="journal article" date="2013" name="Stand. Genomic Sci.">
        <title>Genomic Encyclopedia of Type Strains, Phase I: The one thousand microbial genomes (KMG-I) project.</title>
        <authorList>
            <person name="Kyrpides N.C."/>
            <person name="Woyke T."/>
            <person name="Eisen J.A."/>
            <person name="Garrity G."/>
            <person name="Lilburn T.G."/>
            <person name="Beck B.J."/>
            <person name="Whitman W.B."/>
            <person name="Hugenholtz P."/>
            <person name="Klenk H.P."/>
        </authorList>
    </citation>
    <scope>NUCLEOTIDE SEQUENCE [LARGE SCALE GENOMIC DNA]</scope>
    <source>
        <strain evidence="4 5">DSM 45044</strain>
    </source>
</reference>
<comment type="caution">
    <text evidence="4">The sequence shown here is derived from an EMBL/GenBank/DDBJ whole genome shotgun (WGS) entry which is preliminary data.</text>
</comment>
<dbReference type="AlphaFoldDB" id="A0A562V3B2"/>
<keyword evidence="2" id="KW-1133">Transmembrane helix</keyword>
<proteinExistence type="predicted"/>
<name>A0A562V3B2_9ACTN</name>
<evidence type="ECO:0000313" key="4">
    <source>
        <dbReference type="EMBL" id="TWJ12380.1"/>
    </source>
</evidence>
<dbReference type="PANTHER" id="PTHR40763:SF4">
    <property type="entry name" value="DUF1707 DOMAIN-CONTAINING PROTEIN"/>
    <property type="match status" value="1"/>
</dbReference>
<keyword evidence="2" id="KW-0812">Transmembrane</keyword>
<keyword evidence="2" id="KW-0472">Membrane</keyword>
<feature type="region of interest" description="Disordered" evidence="1">
    <location>
        <begin position="60"/>
        <end position="82"/>
    </location>
</feature>
<dbReference type="Pfam" id="PF08044">
    <property type="entry name" value="DUF1707"/>
    <property type="match status" value="1"/>
</dbReference>
<evidence type="ECO:0000313" key="5">
    <source>
        <dbReference type="Proteomes" id="UP000321617"/>
    </source>
</evidence>
<keyword evidence="5" id="KW-1185">Reference proteome</keyword>
<feature type="transmembrane region" description="Helical" evidence="2">
    <location>
        <begin position="120"/>
        <end position="142"/>
    </location>
</feature>
<protein>
    <submittedName>
        <fullName evidence="4">Uncharacterized protein DUF1707</fullName>
    </submittedName>
</protein>
<sequence length="145" mass="15880">MDDEKRVGDAERREVADQLRVAFEAGRLELAEFDERVARAYAAKTYRDLDGLLGDLPGTAPVSRSALQRRPPGGPAATARRHRGGKWAEVRSMWVGFGTLTMVLCGIWLITGIAGGGLSYFWPVWPLGFVALGMAIATWTTLMND</sequence>
<evidence type="ECO:0000259" key="3">
    <source>
        <dbReference type="Pfam" id="PF08044"/>
    </source>
</evidence>
<dbReference type="OrthoDB" id="4803675at2"/>
<organism evidence="4 5">
    <name type="scientific">Stackebrandtia albiflava</name>
    <dbReference type="NCBI Taxonomy" id="406432"/>
    <lineage>
        <taxon>Bacteria</taxon>
        <taxon>Bacillati</taxon>
        <taxon>Actinomycetota</taxon>
        <taxon>Actinomycetes</taxon>
        <taxon>Glycomycetales</taxon>
        <taxon>Glycomycetaceae</taxon>
        <taxon>Stackebrandtia</taxon>
    </lineage>
</organism>
<dbReference type="RefSeq" id="WP_147139460.1">
    <property type="nucleotide sequence ID" value="NZ_BAABIJ010000002.1"/>
</dbReference>
<dbReference type="PANTHER" id="PTHR40763">
    <property type="entry name" value="MEMBRANE PROTEIN-RELATED"/>
    <property type="match status" value="1"/>
</dbReference>
<gene>
    <name evidence="4" type="ORF">LX16_3137</name>
</gene>
<accession>A0A562V3B2</accession>
<dbReference type="InterPro" id="IPR012551">
    <property type="entry name" value="DUF1707_SHOCT-like"/>
</dbReference>
<evidence type="ECO:0000256" key="1">
    <source>
        <dbReference type="SAM" id="MobiDB-lite"/>
    </source>
</evidence>
<dbReference type="Proteomes" id="UP000321617">
    <property type="component" value="Unassembled WGS sequence"/>
</dbReference>
<feature type="transmembrane region" description="Helical" evidence="2">
    <location>
        <begin position="93"/>
        <end position="114"/>
    </location>
</feature>
<dbReference type="EMBL" id="VLLL01000006">
    <property type="protein sequence ID" value="TWJ12380.1"/>
    <property type="molecule type" value="Genomic_DNA"/>
</dbReference>
<feature type="domain" description="DUF1707" evidence="3">
    <location>
        <begin position="6"/>
        <end position="57"/>
    </location>
</feature>
<evidence type="ECO:0000256" key="2">
    <source>
        <dbReference type="SAM" id="Phobius"/>
    </source>
</evidence>